<comment type="caution">
    <text evidence="2">The sequence shown here is derived from an EMBL/GenBank/DDBJ whole genome shotgun (WGS) entry which is preliminary data.</text>
</comment>
<keyword evidence="3" id="KW-1185">Reference proteome</keyword>
<feature type="region of interest" description="Disordered" evidence="1">
    <location>
        <begin position="1"/>
        <end position="24"/>
    </location>
</feature>
<evidence type="ECO:0000256" key="1">
    <source>
        <dbReference type="SAM" id="MobiDB-lite"/>
    </source>
</evidence>
<dbReference type="EMBL" id="JAHRIP010066416">
    <property type="protein sequence ID" value="MEQ2306628.1"/>
    <property type="molecule type" value="Genomic_DNA"/>
</dbReference>
<reference evidence="2 3" key="1">
    <citation type="submission" date="2021-06" db="EMBL/GenBank/DDBJ databases">
        <authorList>
            <person name="Palmer J.M."/>
        </authorList>
    </citation>
    <scope>NUCLEOTIDE SEQUENCE [LARGE SCALE GENOMIC DNA]</scope>
    <source>
        <strain evidence="2 3">AS_MEX2019</strain>
        <tissue evidence="2">Muscle</tissue>
    </source>
</reference>
<name>A0ABV0ZK57_9TELE</name>
<gene>
    <name evidence="2" type="ORF">AMECASPLE_010154</name>
</gene>
<organism evidence="2 3">
    <name type="scientific">Ameca splendens</name>
    <dbReference type="NCBI Taxonomy" id="208324"/>
    <lineage>
        <taxon>Eukaryota</taxon>
        <taxon>Metazoa</taxon>
        <taxon>Chordata</taxon>
        <taxon>Craniata</taxon>
        <taxon>Vertebrata</taxon>
        <taxon>Euteleostomi</taxon>
        <taxon>Actinopterygii</taxon>
        <taxon>Neopterygii</taxon>
        <taxon>Teleostei</taxon>
        <taxon>Neoteleostei</taxon>
        <taxon>Acanthomorphata</taxon>
        <taxon>Ovalentaria</taxon>
        <taxon>Atherinomorphae</taxon>
        <taxon>Cyprinodontiformes</taxon>
        <taxon>Goodeidae</taxon>
        <taxon>Ameca</taxon>
    </lineage>
</organism>
<evidence type="ECO:0000313" key="3">
    <source>
        <dbReference type="Proteomes" id="UP001469553"/>
    </source>
</evidence>
<dbReference type="Proteomes" id="UP001469553">
    <property type="component" value="Unassembled WGS sequence"/>
</dbReference>
<sequence length="103" mass="11763">MMKAKNTKSLQKCPASHQPNSNVKAPSRWHHVLIDRVPCLILAALCCEDQLSPLLDITPKKNCYQFQLHGLININISLLCRQHNMAVRYTHTGHVFTFKGEKK</sequence>
<accession>A0ABV0ZK57</accession>
<protein>
    <submittedName>
        <fullName evidence="2">Uncharacterized protein</fullName>
    </submittedName>
</protein>
<proteinExistence type="predicted"/>
<evidence type="ECO:0000313" key="2">
    <source>
        <dbReference type="EMBL" id="MEQ2306628.1"/>
    </source>
</evidence>